<proteinExistence type="predicted"/>
<sequence length="79" mass="9206">MYIGCGKVLWKILVALKRRNIHFLNKQLCVLSPFYWFNTGRKSIHFACLLPQIMTFPICLFFGTTVIGMILFTFKSKSN</sequence>
<dbReference type="Proteomes" id="UP001208364">
    <property type="component" value="Unassembled WGS sequence"/>
</dbReference>
<evidence type="ECO:0000313" key="2">
    <source>
        <dbReference type="EMBL" id="MCU6739086.1"/>
    </source>
</evidence>
<evidence type="ECO:0000256" key="1">
    <source>
        <dbReference type="SAM" id="Phobius"/>
    </source>
</evidence>
<protein>
    <submittedName>
        <fullName evidence="2">Uncharacterized protein</fullName>
    </submittedName>
</protein>
<name>A0ABT2SWY3_9FIRM</name>
<keyword evidence="3" id="KW-1185">Reference proteome</keyword>
<comment type="caution">
    <text evidence="2">The sequence shown here is derived from an EMBL/GenBank/DDBJ whole genome shotgun (WGS) entry which is preliminary data.</text>
</comment>
<reference evidence="2 3" key="1">
    <citation type="journal article" date="2021" name="ISME Commun">
        <title>Automated analysis of genomic sequences facilitates high-throughput and comprehensive description of bacteria.</title>
        <authorList>
            <person name="Hitch T.C.A."/>
        </authorList>
    </citation>
    <scope>NUCLEOTIDE SEQUENCE [LARGE SCALE GENOMIC DNA]</scope>
    <source>
        <strain evidence="2 3">H4_15</strain>
    </source>
</reference>
<feature type="transmembrane region" description="Helical" evidence="1">
    <location>
        <begin position="49"/>
        <end position="74"/>
    </location>
</feature>
<keyword evidence="1" id="KW-1133">Transmembrane helix</keyword>
<organism evidence="2 3">
    <name type="scientific">[Clostridium] ammoniilyticum</name>
    <dbReference type="NCBI Taxonomy" id="2981784"/>
    <lineage>
        <taxon>Bacteria</taxon>
        <taxon>Bacillati</taxon>
        <taxon>Bacillota</taxon>
        <taxon>Erysipelotrichia</taxon>
        <taxon>Erysipelotrichales</taxon>
        <taxon>Coprobacillaceae</taxon>
        <taxon>Faecalibacillus</taxon>
    </lineage>
</organism>
<keyword evidence="1" id="KW-0812">Transmembrane</keyword>
<feature type="transmembrane region" description="Helical" evidence="1">
    <location>
        <begin position="21"/>
        <end position="37"/>
    </location>
</feature>
<dbReference type="EMBL" id="JAOQJR010000011">
    <property type="protein sequence ID" value="MCU6739086.1"/>
    <property type="molecule type" value="Genomic_DNA"/>
</dbReference>
<evidence type="ECO:0000313" key="3">
    <source>
        <dbReference type="Proteomes" id="UP001208364"/>
    </source>
</evidence>
<keyword evidence="1" id="KW-0472">Membrane</keyword>
<dbReference type="RefSeq" id="WP_147580578.1">
    <property type="nucleotide sequence ID" value="NZ_JAOQJR010000011.1"/>
</dbReference>
<gene>
    <name evidence="2" type="ORF">OCV55_10485</name>
</gene>
<accession>A0ABT2SWY3</accession>